<dbReference type="AlphaFoldDB" id="A0A7X6DHG4"/>
<dbReference type="NCBIfam" id="NF004815">
    <property type="entry name" value="PRK06169.1"/>
    <property type="match status" value="1"/>
</dbReference>
<evidence type="ECO:0000256" key="1">
    <source>
        <dbReference type="ARBA" id="ARBA00009199"/>
    </source>
</evidence>
<evidence type="ECO:0000259" key="2">
    <source>
        <dbReference type="Pfam" id="PF01425"/>
    </source>
</evidence>
<dbReference type="RefSeq" id="WP_168108370.1">
    <property type="nucleotide sequence ID" value="NZ_VTOX01000005.1"/>
</dbReference>
<accession>A0A7X6DHG4</accession>
<dbReference type="PANTHER" id="PTHR11895:SF7">
    <property type="entry name" value="GLUTAMYL-TRNA(GLN) AMIDOTRANSFERASE SUBUNIT A, MITOCHONDRIAL"/>
    <property type="match status" value="1"/>
</dbReference>
<keyword evidence="4" id="KW-1185">Reference proteome</keyword>
<organism evidence="3 4">
    <name type="scientific">Ramlibacter lithotrophicus</name>
    <dbReference type="NCBI Taxonomy" id="2606681"/>
    <lineage>
        <taxon>Bacteria</taxon>
        <taxon>Pseudomonadati</taxon>
        <taxon>Pseudomonadota</taxon>
        <taxon>Betaproteobacteria</taxon>
        <taxon>Burkholderiales</taxon>
        <taxon>Comamonadaceae</taxon>
        <taxon>Ramlibacter</taxon>
    </lineage>
</organism>
<evidence type="ECO:0000313" key="3">
    <source>
        <dbReference type="EMBL" id="NKE67244.1"/>
    </source>
</evidence>
<evidence type="ECO:0000313" key="4">
    <source>
        <dbReference type="Proteomes" id="UP000521868"/>
    </source>
</evidence>
<name>A0A7X6DHG4_9BURK</name>
<dbReference type="PROSITE" id="PS00571">
    <property type="entry name" value="AMIDASES"/>
    <property type="match status" value="1"/>
</dbReference>
<dbReference type="InterPro" id="IPR020556">
    <property type="entry name" value="Amidase_CS"/>
</dbReference>
<dbReference type="InterPro" id="IPR000120">
    <property type="entry name" value="Amidase"/>
</dbReference>
<dbReference type="PANTHER" id="PTHR11895">
    <property type="entry name" value="TRANSAMIDASE"/>
    <property type="match status" value="1"/>
</dbReference>
<dbReference type="Proteomes" id="UP000521868">
    <property type="component" value="Unassembled WGS sequence"/>
</dbReference>
<dbReference type="InterPro" id="IPR036928">
    <property type="entry name" value="AS_sf"/>
</dbReference>
<dbReference type="EMBL" id="VTOX01000005">
    <property type="protein sequence ID" value="NKE67244.1"/>
    <property type="molecule type" value="Genomic_DNA"/>
</dbReference>
<dbReference type="Gene3D" id="3.90.1300.10">
    <property type="entry name" value="Amidase signature (AS) domain"/>
    <property type="match status" value="1"/>
</dbReference>
<comment type="similarity">
    <text evidence="1">Belongs to the amidase family.</text>
</comment>
<sequence length="470" mass="49857">MPDITQLTATQLLARFRDRSLSPVDATAACLARIREADPALRAFCWIDEEPALASARASEQRWQRGAPCGPLDGVPVAIKDLILTRGMPTLRGSRTVDASQPWEVDAPVTARLREAGAVILGKTTTPEFGCKGETNSPLTGITRNPWDLARTSGGSSGGTAAAVAAGMCPIAIGTDGAGSVRIPAAFCGNFGLKPSFGRVPAYPLSPFGSVAHLGPHTMSVADAALAMNVMKRPDARDWTSLPPDDSDYTAGLDDGIRGLRIAFSPALGYATVDPEVAAAVRAGVDRLATLGAQVREVDPGFDDPLEITTGLWFVGAWTVWNTLTREQQAVTDPDFRAEAELGAGYSALDVQRLNLRRGELGSRMRQFMLDYDLLVTPAVAVPAFEARPAGHSRMDPEAMLGWTPFSYPFNLTQQPACTIPCGLTSAGLPIGLQIVGPMFGDALVLRAARAYEQVQPIARPPLTPPDSRG</sequence>
<dbReference type="Pfam" id="PF01425">
    <property type="entry name" value="Amidase"/>
    <property type="match status" value="1"/>
</dbReference>
<protein>
    <submittedName>
        <fullName evidence="3">Amidase</fullName>
        <ecNumber evidence="3">3.5.1.4</ecNumber>
    </submittedName>
</protein>
<dbReference type="InterPro" id="IPR023631">
    <property type="entry name" value="Amidase_dom"/>
</dbReference>
<feature type="domain" description="Amidase" evidence="2">
    <location>
        <begin position="25"/>
        <end position="446"/>
    </location>
</feature>
<comment type="caution">
    <text evidence="3">The sequence shown here is derived from an EMBL/GenBank/DDBJ whole genome shotgun (WGS) entry which is preliminary data.</text>
</comment>
<proteinExistence type="inferred from homology"/>
<dbReference type="GO" id="GO:0004040">
    <property type="term" value="F:amidase activity"/>
    <property type="evidence" value="ECO:0007669"/>
    <property type="project" value="UniProtKB-EC"/>
</dbReference>
<dbReference type="SUPFAM" id="SSF75304">
    <property type="entry name" value="Amidase signature (AS) enzymes"/>
    <property type="match status" value="1"/>
</dbReference>
<reference evidence="3 4" key="1">
    <citation type="journal article" date="2020" name="Nature">
        <title>Bacterial chemolithoautotrophy via manganese oxidation.</title>
        <authorList>
            <person name="Yu H."/>
            <person name="Leadbetter J.R."/>
        </authorList>
    </citation>
    <scope>NUCLEOTIDE SEQUENCE [LARGE SCALE GENOMIC DNA]</scope>
    <source>
        <strain evidence="3 4">RBP-1</strain>
    </source>
</reference>
<dbReference type="EC" id="3.5.1.4" evidence="3"/>
<gene>
    <name evidence="3" type="ORF">RAMLITH_15575</name>
</gene>
<keyword evidence="3" id="KW-0378">Hydrolase</keyword>